<evidence type="ECO:0000313" key="4">
    <source>
        <dbReference type="Proteomes" id="UP000252139"/>
    </source>
</evidence>
<keyword evidence="2" id="KW-0732">Signal</keyword>
<sequence>MQIKLVLLTICASLVAIGFATPSPQGSRSGGELGFGIPNDEQSPGIDNLSLTGGSGESDEVMSLGDPDNESMAVLTKKTTKNEETTPGTIIHLKKPHNAKVQ</sequence>
<reference evidence="3 4" key="1">
    <citation type="journal article" date="2018" name="G3 (Bethesda)">
        <title>Phylogenetic and Phylogenomic Definition of Rhizopus Species.</title>
        <authorList>
            <person name="Gryganskyi A.P."/>
            <person name="Golan J."/>
            <person name="Dolatabadi S."/>
            <person name="Mondo S."/>
            <person name="Robb S."/>
            <person name="Idnurm A."/>
            <person name="Muszewska A."/>
            <person name="Steczkiewicz K."/>
            <person name="Masonjones S."/>
            <person name="Liao H.L."/>
            <person name="Gajdeczka M.T."/>
            <person name="Anike F."/>
            <person name="Vuek A."/>
            <person name="Anishchenko I.M."/>
            <person name="Voigt K."/>
            <person name="de Hoog G.S."/>
            <person name="Smith M.E."/>
            <person name="Heitman J."/>
            <person name="Vilgalys R."/>
            <person name="Stajich J.E."/>
        </authorList>
    </citation>
    <scope>NUCLEOTIDE SEQUENCE [LARGE SCALE GENOMIC DNA]</scope>
    <source>
        <strain evidence="3 4">CBS 357.93</strain>
    </source>
</reference>
<evidence type="ECO:0000313" key="3">
    <source>
        <dbReference type="EMBL" id="RCI00959.1"/>
    </source>
</evidence>
<evidence type="ECO:0000256" key="1">
    <source>
        <dbReference type="SAM" id="MobiDB-lite"/>
    </source>
</evidence>
<proteinExistence type="predicted"/>
<feature type="chain" id="PRO_5016762674" description="Secreted protein" evidence="2">
    <location>
        <begin position="21"/>
        <end position="102"/>
    </location>
</feature>
<comment type="caution">
    <text evidence="3">The sequence shown here is derived from an EMBL/GenBank/DDBJ whole genome shotgun (WGS) entry which is preliminary data.</text>
</comment>
<feature type="compositionally biased region" description="Basic residues" evidence="1">
    <location>
        <begin position="92"/>
        <end position="102"/>
    </location>
</feature>
<feature type="region of interest" description="Disordered" evidence="1">
    <location>
        <begin position="21"/>
        <end position="102"/>
    </location>
</feature>
<protein>
    <recommendedName>
        <fullName evidence="5">Secreted protein</fullName>
    </recommendedName>
</protein>
<dbReference type="Proteomes" id="UP000252139">
    <property type="component" value="Unassembled WGS sequence"/>
</dbReference>
<gene>
    <name evidence="3" type="ORF">CU097_008974</name>
</gene>
<keyword evidence="4" id="KW-1185">Reference proteome</keyword>
<dbReference type="OrthoDB" id="10395363at2759"/>
<dbReference type="AlphaFoldDB" id="A0A367KFK1"/>
<dbReference type="EMBL" id="PJQL01000031">
    <property type="protein sequence ID" value="RCI00959.1"/>
    <property type="molecule type" value="Genomic_DNA"/>
</dbReference>
<name>A0A367KFK1_RHIAZ</name>
<evidence type="ECO:0000256" key="2">
    <source>
        <dbReference type="SAM" id="SignalP"/>
    </source>
</evidence>
<evidence type="ECO:0008006" key="5">
    <source>
        <dbReference type="Google" id="ProtNLM"/>
    </source>
</evidence>
<feature type="signal peptide" evidence="2">
    <location>
        <begin position="1"/>
        <end position="20"/>
    </location>
</feature>
<organism evidence="3 4">
    <name type="scientific">Rhizopus azygosporus</name>
    <name type="common">Rhizopus microsporus var. azygosporus</name>
    <dbReference type="NCBI Taxonomy" id="86630"/>
    <lineage>
        <taxon>Eukaryota</taxon>
        <taxon>Fungi</taxon>
        <taxon>Fungi incertae sedis</taxon>
        <taxon>Mucoromycota</taxon>
        <taxon>Mucoromycotina</taxon>
        <taxon>Mucoromycetes</taxon>
        <taxon>Mucorales</taxon>
        <taxon>Mucorineae</taxon>
        <taxon>Rhizopodaceae</taxon>
        <taxon>Rhizopus</taxon>
    </lineage>
</organism>
<accession>A0A367KFK1</accession>